<feature type="transmembrane region" description="Helical" evidence="1">
    <location>
        <begin position="188"/>
        <end position="210"/>
    </location>
</feature>
<name>A0A0F9LZ61_9ZZZZ</name>
<keyword evidence="1" id="KW-1133">Transmembrane helix</keyword>
<evidence type="ECO:0000256" key="1">
    <source>
        <dbReference type="SAM" id="Phobius"/>
    </source>
</evidence>
<dbReference type="AlphaFoldDB" id="A0A0F9LZ61"/>
<reference evidence="2" key="1">
    <citation type="journal article" date="2015" name="Nature">
        <title>Complex archaea that bridge the gap between prokaryotes and eukaryotes.</title>
        <authorList>
            <person name="Spang A."/>
            <person name="Saw J.H."/>
            <person name="Jorgensen S.L."/>
            <person name="Zaremba-Niedzwiedzka K."/>
            <person name="Martijn J."/>
            <person name="Lind A.E."/>
            <person name="van Eijk R."/>
            <person name="Schleper C."/>
            <person name="Guy L."/>
            <person name="Ettema T.J."/>
        </authorList>
    </citation>
    <scope>NUCLEOTIDE SEQUENCE</scope>
</reference>
<accession>A0A0F9LZ61</accession>
<feature type="transmembrane region" description="Helical" evidence="1">
    <location>
        <begin position="26"/>
        <end position="47"/>
    </location>
</feature>
<comment type="caution">
    <text evidence="2">The sequence shown here is derived from an EMBL/GenBank/DDBJ whole genome shotgun (WGS) entry which is preliminary data.</text>
</comment>
<proteinExistence type="predicted"/>
<protein>
    <submittedName>
        <fullName evidence="2">Uncharacterized protein</fullName>
    </submittedName>
</protein>
<organism evidence="2">
    <name type="scientific">marine sediment metagenome</name>
    <dbReference type="NCBI Taxonomy" id="412755"/>
    <lineage>
        <taxon>unclassified sequences</taxon>
        <taxon>metagenomes</taxon>
        <taxon>ecological metagenomes</taxon>
    </lineage>
</organism>
<dbReference type="EMBL" id="LAZR01006400">
    <property type="protein sequence ID" value="KKM92376.1"/>
    <property type="molecule type" value="Genomic_DNA"/>
</dbReference>
<sequence length="241" mass="27298">MAISPDTIAQGFSGLLNQSSGSILTYFGYFFWSGLVLGGFWLVYIFLQYKIKYTYGIVGSSGKYGSELTKEEQEKEIDEMFADPAKLAKITIRGIKNDRIRSIRKDGALMWKTLFGREIIEPFEYRHVYPNNVVMGVKLGKDAHIPAVFNIRKPEALVEPIERSVRFWETVTAQQTNMEYSDFKTRMLPTFITLGTIIFCLVFTGIMLWFSWRYGYMGATDIASALRSPGLAEIAGSIAPN</sequence>
<gene>
    <name evidence="2" type="ORF">LCGC14_1219010</name>
</gene>
<keyword evidence="1" id="KW-0812">Transmembrane</keyword>
<evidence type="ECO:0000313" key="2">
    <source>
        <dbReference type="EMBL" id="KKM92376.1"/>
    </source>
</evidence>
<keyword evidence="1" id="KW-0472">Membrane</keyword>